<dbReference type="OrthoDB" id="7059249at2"/>
<sequence>MSLFRYAAPLGALLLAACSTFSVSNQWKDPSWPGPPASNVLVLGVTKSDTYRHVFEDTFVQQLQGAGVQAEQSYSQIPAGSNSEKLGDVIKSTGAQVILTTRVQRVEQKLNVTPSGPAWGGFYGWYGGAWASTPDVTQYDQVTLETTVWDAKSQKVIWSVTTEGVGTSNIPQATQDLAKTIIPKLKSDGIIR</sequence>
<evidence type="ECO:0000313" key="4">
    <source>
        <dbReference type="Proteomes" id="UP000027987"/>
    </source>
</evidence>
<feature type="chain" id="PRO_5001706675" description="DUF4136 domain-containing protein" evidence="1">
    <location>
        <begin position="23"/>
        <end position="192"/>
    </location>
</feature>
<dbReference type="EMBL" id="CP008884">
    <property type="protein sequence ID" value="AIF47892.1"/>
    <property type="molecule type" value="Genomic_DNA"/>
</dbReference>
<dbReference type="PATRIC" id="fig|1217721.7.peg.2426"/>
<keyword evidence="1" id="KW-0732">Signal</keyword>
<feature type="domain" description="DUF4136" evidence="2">
    <location>
        <begin position="97"/>
        <end position="181"/>
    </location>
</feature>
<dbReference type="Pfam" id="PF13590">
    <property type="entry name" value="DUF4136"/>
    <property type="match status" value="1"/>
</dbReference>
<feature type="signal peptide" evidence="1">
    <location>
        <begin position="1"/>
        <end position="22"/>
    </location>
</feature>
<dbReference type="Gene3D" id="3.30.160.670">
    <property type="match status" value="1"/>
</dbReference>
<dbReference type="KEGG" id="dja:HY57_11765"/>
<organism evidence="3 4">
    <name type="scientific">Dyella japonica A8</name>
    <dbReference type="NCBI Taxonomy" id="1217721"/>
    <lineage>
        <taxon>Bacteria</taxon>
        <taxon>Pseudomonadati</taxon>
        <taxon>Pseudomonadota</taxon>
        <taxon>Gammaproteobacteria</taxon>
        <taxon>Lysobacterales</taxon>
        <taxon>Rhodanobacteraceae</taxon>
        <taxon>Dyella</taxon>
    </lineage>
</organism>
<keyword evidence="4" id="KW-1185">Reference proteome</keyword>
<reference evidence="3 4" key="1">
    <citation type="submission" date="2014-07" db="EMBL/GenBank/DDBJ databases">
        <title>Complete Genome Sequence of Dyella japonica Strain A8 Isolated from Malaysian Tropical Soil.</title>
        <authorList>
            <person name="Hui R.K.H."/>
            <person name="Chen J.-W."/>
            <person name="Chan K.-G."/>
            <person name="Leung F.C.C."/>
        </authorList>
    </citation>
    <scope>NUCLEOTIDE SEQUENCE [LARGE SCALE GENOMIC DNA]</scope>
    <source>
        <strain evidence="3 4">A8</strain>
    </source>
</reference>
<dbReference type="Proteomes" id="UP000027987">
    <property type="component" value="Chromosome"/>
</dbReference>
<accession>A0A075K2F7</accession>
<gene>
    <name evidence="3" type="ORF">HY57_11765</name>
</gene>
<proteinExistence type="predicted"/>
<dbReference type="AlphaFoldDB" id="A0A075K2F7"/>
<evidence type="ECO:0000259" key="2">
    <source>
        <dbReference type="Pfam" id="PF13590"/>
    </source>
</evidence>
<dbReference type="RefSeq" id="WP_019464920.1">
    <property type="nucleotide sequence ID" value="NZ_ALOY01000142.1"/>
</dbReference>
<dbReference type="HOGENOM" id="CLU_088267_0_1_6"/>
<evidence type="ECO:0000256" key="1">
    <source>
        <dbReference type="SAM" id="SignalP"/>
    </source>
</evidence>
<dbReference type="STRING" id="1217721.HY57_11765"/>
<name>A0A075K2F7_9GAMM</name>
<dbReference type="PROSITE" id="PS51257">
    <property type="entry name" value="PROKAR_LIPOPROTEIN"/>
    <property type="match status" value="1"/>
</dbReference>
<protein>
    <recommendedName>
        <fullName evidence="2">DUF4136 domain-containing protein</fullName>
    </recommendedName>
</protein>
<evidence type="ECO:0000313" key="3">
    <source>
        <dbReference type="EMBL" id="AIF47892.1"/>
    </source>
</evidence>
<dbReference type="InterPro" id="IPR025411">
    <property type="entry name" value="DUF4136"/>
</dbReference>